<proteinExistence type="predicted"/>
<evidence type="ECO:0000313" key="1">
    <source>
        <dbReference type="EMBL" id="ORY40398.1"/>
    </source>
</evidence>
<organism evidence="1 2">
    <name type="scientific">Rhizoclosmatium globosum</name>
    <dbReference type="NCBI Taxonomy" id="329046"/>
    <lineage>
        <taxon>Eukaryota</taxon>
        <taxon>Fungi</taxon>
        <taxon>Fungi incertae sedis</taxon>
        <taxon>Chytridiomycota</taxon>
        <taxon>Chytridiomycota incertae sedis</taxon>
        <taxon>Chytridiomycetes</taxon>
        <taxon>Chytridiales</taxon>
        <taxon>Chytriomycetaceae</taxon>
        <taxon>Rhizoclosmatium</taxon>
    </lineage>
</organism>
<dbReference type="Proteomes" id="UP000193642">
    <property type="component" value="Unassembled WGS sequence"/>
</dbReference>
<keyword evidence="2" id="KW-1185">Reference proteome</keyword>
<comment type="caution">
    <text evidence="1">The sequence shown here is derived from an EMBL/GenBank/DDBJ whole genome shotgun (WGS) entry which is preliminary data.</text>
</comment>
<dbReference type="EMBL" id="MCGO01000035">
    <property type="protein sequence ID" value="ORY40398.1"/>
    <property type="molecule type" value="Genomic_DNA"/>
</dbReference>
<protein>
    <submittedName>
        <fullName evidence="1">Uncharacterized protein</fullName>
    </submittedName>
</protein>
<accession>A0A1Y2C044</accession>
<sequence length="98" mass="11099">MATLRRKTFTPQAALSTKGSTEISAVTPLTCRMLIQSYKGRLGPSSSSSNLHRYREQQPTYLPLLRKLHSHRQICGRTPITMLLILMMKRNLSKAITN</sequence>
<reference evidence="1 2" key="1">
    <citation type="submission" date="2016-07" db="EMBL/GenBank/DDBJ databases">
        <title>Pervasive Adenine N6-methylation of Active Genes in Fungi.</title>
        <authorList>
            <consortium name="DOE Joint Genome Institute"/>
            <person name="Mondo S.J."/>
            <person name="Dannebaum R.O."/>
            <person name="Kuo R.C."/>
            <person name="Labutti K."/>
            <person name="Haridas S."/>
            <person name="Kuo A."/>
            <person name="Salamov A."/>
            <person name="Ahrendt S.R."/>
            <person name="Lipzen A."/>
            <person name="Sullivan W."/>
            <person name="Andreopoulos W.B."/>
            <person name="Clum A."/>
            <person name="Lindquist E."/>
            <person name="Daum C."/>
            <person name="Ramamoorthy G.K."/>
            <person name="Gryganskyi A."/>
            <person name="Culley D."/>
            <person name="Magnuson J.K."/>
            <person name="James T.Y."/>
            <person name="O'Malley M.A."/>
            <person name="Stajich J.E."/>
            <person name="Spatafora J.W."/>
            <person name="Visel A."/>
            <person name="Grigoriev I.V."/>
        </authorList>
    </citation>
    <scope>NUCLEOTIDE SEQUENCE [LARGE SCALE GENOMIC DNA]</scope>
    <source>
        <strain evidence="1 2">JEL800</strain>
    </source>
</reference>
<dbReference type="AlphaFoldDB" id="A0A1Y2C044"/>
<name>A0A1Y2C044_9FUNG</name>
<evidence type="ECO:0000313" key="2">
    <source>
        <dbReference type="Proteomes" id="UP000193642"/>
    </source>
</evidence>
<gene>
    <name evidence="1" type="ORF">BCR33DRAFT_363955</name>
</gene>